<feature type="compositionally biased region" description="Basic and acidic residues" evidence="5">
    <location>
        <begin position="876"/>
        <end position="900"/>
    </location>
</feature>
<evidence type="ECO:0000256" key="4">
    <source>
        <dbReference type="ARBA" id="ARBA00023235"/>
    </source>
</evidence>
<dbReference type="InterPro" id="IPR002130">
    <property type="entry name" value="Cyclophilin-type_PPIase_dom"/>
</dbReference>
<dbReference type="PANTHER" id="PTHR11071:SF257">
    <property type="entry name" value="NK-TUMOR RECOGNITION PROTEIN"/>
    <property type="match status" value="1"/>
</dbReference>
<feature type="region of interest" description="Disordered" evidence="5">
    <location>
        <begin position="598"/>
        <end position="620"/>
    </location>
</feature>
<reference evidence="7" key="3">
    <citation type="submission" date="2025-09" db="UniProtKB">
        <authorList>
            <consortium name="Ensembl"/>
        </authorList>
    </citation>
    <scope>IDENTIFICATION</scope>
</reference>
<dbReference type="PANTHER" id="PTHR11071">
    <property type="entry name" value="PEPTIDYL-PROLYL CIS-TRANS ISOMERASE"/>
    <property type="match status" value="1"/>
</dbReference>
<feature type="region of interest" description="Disordered" evidence="5">
    <location>
        <begin position="649"/>
        <end position="1064"/>
    </location>
</feature>
<dbReference type="Gene3D" id="2.40.100.10">
    <property type="entry name" value="Cyclophilin-like"/>
    <property type="match status" value="1"/>
</dbReference>
<feature type="domain" description="PPIase cyclophilin-type" evidence="6">
    <location>
        <begin position="10"/>
        <end position="160"/>
    </location>
</feature>
<feature type="compositionally biased region" description="Basic and acidic residues" evidence="5">
    <location>
        <begin position="372"/>
        <end position="392"/>
    </location>
</feature>
<dbReference type="GO" id="GO:0016018">
    <property type="term" value="F:cyclosporin A binding"/>
    <property type="evidence" value="ECO:0007669"/>
    <property type="project" value="TreeGrafter"/>
</dbReference>
<dbReference type="InterPro" id="IPR029000">
    <property type="entry name" value="Cyclophilin-like_dom_sf"/>
</dbReference>
<protein>
    <recommendedName>
        <fullName evidence="2">peptidylprolyl isomerase</fullName>
        <ecNumber evidence="2">5.2.1.8</ecNumber>
    </recommendedName>
</protein>
<keyword evidence="3" id="KW-0697">Rotamase</keyword>
<feature type="compositionally biased region" description="Low complexity" evidence="5">
    <location>
        <begin position="690"/>
        <end position="716"/>
    </location>
</feature>
<dbReference type="PROSITE" id="PS50072">
    <property type="entry name" value="CSA_PPIASE_2"/>
    <property type="match status" value="1"/>
</dbReference>
<dbReference type="Proteomes" id="UP000233180">
    <property type="component" value="Unassembled WGS sequence"/>
</dbReference>
<sequence length="1379" mass="155847">MGAQDRPQCHFDIEINREPVGRIMFQLFSDICPKHAKLPLLKGLGKTTGKKLCYKGSTFHRVVKNFMIQGGDFSEGNGKGGESIYGGYFKDENFILKHDRAFLLSMANRGKHTNGSQFFMVHVVFGLVISGFEVIEQIENLKTDAASRPYADVRVIDCGVLATKSFSTNVFINRFLKKKPTHQKTRIPLPHSSSSFRIHLQKVKLNMREAEGGNIEGGGPKVKRSNKRRKEAKQFRRTRNKHVMNPKGHSERSDTNEKRSVDSSAKREKPVVRPEEIPPVPENRFLLRRDMPVVTAEPEPKIPDVTPIVSDQKPSVSKSGRKIKGRGTIRYHTPPRSRSCSESDDDDSSETPPHWKEEMQRLRAYRPPSGEKWSKGDKLSDPCSSRWDERSLSQRSRSWSYNGYYSDLSTTRHSDGHHKKRRKEKKVKHKKKGKKQKHCRRHKQTKKRRILIPSDIESSKSSTRRMKSSCDRERSSRSSSLSSHHSSKRDWSKSDKDVQSSLTHSSRDSYRSKSHSRSYSRGSSRSRTASKSSSQSRSRSKSRSSSKSGHRKRTSKSPRKPASQLSENKPVKTEPLRATMAQNENVVVQPVVAENIPVIPLSDSPPPSRWKPGQKPWKPSYERIQEMKAKTTHLLPIQSTYSLANIKETGSSSSYHKREKNSESDQSTYSKYSDRSSESSPRSRSRSSRSRSYSRSYTRSRSLASSHSRSRSPSSRSHSRNKYSDHSQCSRSSSYSSVSSDDGRRGKRRLRSSGKKNSVSHKKHSSSSEKTLHSKYVKGRDRSSCLRKYSESRSSLDYSSDSEQSSVQATQSTQEKEKQGQMERTHNKQEKNRGEEKSKPERECPHSKKRTLKENLSDHLRNGSKPKRKNYAGSKWDSESNSERDVTKNSKNDSRPSSDKEEGEATSDSESEVSEIHIKVKPTTKSSANTSLPDDNGAWKSSKQRTSTSESEGSCSNSENNRGKPQKHKHGSKENLKREHTKKVKEKLKGKKDKKHKAPKRKQAFHWQPPLEFGEEEEEEIDDKQVTQESKEKKVSENSETIKDNIPKPEKSCEEGSLSGKHNTVTVSSDLDQFTKDDSKLSISPTALNTEENVTCSQNIQHVEESVTNGVEDVLQTDDNMEICTPDRSSPAKVEEASPLGNARLDAPDINIVLKQDMATEHPEAEVVKQESSMSESKVLSEVGKQDSSSASLASAGESTGKKDVAEKSQINLIDKKWKPLQGVGNLAAPTAATSSAVEVKALTTVPEMKPQGLRIEIKSKNKVRPGSLFDEVRKTARLNRRPRNQESSSDEQTPSRDDDSQSRSPSRSRSKSETKSRHRTRSVSYSHSRSRSRMGKFSVCCCRSYNRRSRSCRSYGSDSESDRSYSHHRSPSESSRYS</sequence>
<accession>A0A2K6LZW2</accession>
<feature type="compositionally biased region" description="Low complexity" evidence="5">
    <location>
        <begin position="726"/>
        <end position="740"/>
    </location>
</feature>
<dbReference type="GeneTree" id="ENSGT00940000158548"/>
<feature type="compositionally biased region" description="Basic residues" evidence="5">
    <location>
        <begin position="979"/>
        <end position="1004"/>
    </location>
</feature>
<dbReference type="SUPFAM" id="SSF50891">
    <property type="entry name" value="Cyclophilin-like"/>
    <property type="match status" value="1"/>
</dbReference>
<feature type="region of interest" description="Disordered" evidence="5">
    <location>
        <begin position="1157"/>
        <end position="1206"/>
    </location>
</feature>
<dbReference type="PROSITE" id="PS00170">
    <property type="entry name" value="CSA_PPIASE_1"/>
    <property type="match status" value="1"/>
</dbReference>
<proteinExistence type="predicted"/>
<feature type="compositionally biased region" description="Low complexity" evidence="5">
    <location>
        <begin position="519"/>
        <end position="537"/>
    </location>
</feature>
<feature type="compositionally biased region" description="Basic residues" evidence="5">
    <location>
        <begin position="538"/>
        <end position="559"/>
    </location>
</feature>
<gene>
    <name evidence="7" type="primary">NKTR</name>
</gene>
<feature type="region of interest" description="Disordered" evidence="5">
    <location>
        <begin position="208"/>
        <end position="277"/>
    </location>
</feature>
<comment type="catalytic activity">
    <reaction evidence="1">
        <text>[protein]-peptidylproline (omega=180) = [protein]-peptidylproline (omega=0)</text>
        <dbReference type="Rhea" id="RHEA:16237"/>
        <dbReference type="Rhea" id="RHEA-COMP:10747"/>
        <dbReference type="Rhea" id="RHEA-COMP:10748"/>
        <dbReference type="ChEBI" id="CHEBI:83833"/>
        <dbReference type="ChEBI" id="CHEBI:83834"/>
        <dbReference type="EC" id="5.2.1.8"/>
    </reaction>
</comment>
<feature type="compositionally biased region" description="Polar residues" evidence="5">
    <location>
        <begin position="393"/>
        <end position="411"/>
    </location>
</feature>
<feature type="region of interest" description="Disordered" evidence="5">
    <location>
        <begin position="1121"/>
        <end position="1143"/>
    </location>
</feature>
<feature type="compositionally biased region" description="Low complexity" evidence="5">
    <location>
        <begin position="792"/>
        <end position="806"/>
    </location>
</feature>
<feature type="compositionally biased region" description="Basic residues" evidence="5">
    <location>
        <begin position="745"/>
        <end position="765"/>
    </location>
</feature>
<feature type="compositionally biased region" description="Basic residues" evidence="5">
    <location>
        <begin position="221"/>
        <end position="244"/>
    </location>
</feature>
<dbReference type="FunFam" id="2.40.100.10:FF:000025">
    <property type="entry name" value="Peptidyl-prolyl cis-trans isomerase CYP19-2"/>
    <property type="match status" value="1"/>
</dbReference>
<organism evidence="7 8">
    <name type="scientific">Rhinopithecus bieti</name>
    <name type="common">Black snub-nosed monkey</name>
    <name type="synonym">Pygathrix bieti</name>
    <dbReference type="NCBI Taxonomy" id="61621"/>
    <lineage>
        <taxon>Eukaryota</taxon>
        <taxon>Metazoa</taxon>
        <taxon>Chordata</taxon>
        <taxon>Craniata</taxon>
        <taxon>Vertebrata</taxon>
        <taxon>Euteleostomi</taxon>
        <taxon>Mammalia</taxon>
        <taxon>Eutheria</taxon>
        <taxon>Euarchontoglires</taxon>
        <taxon>Primates</taxon>
        <taxon>Haplorrhini</taxon>
        <taxon>Catarrhini</taxon>
        <taxon>Cercopithecidae</taxon>
        <taxon>Colobinae</taxon>
        <taxon>Rhinopithecus</taxon>
    </lineage>
</organism>
<feature type="compositionally biased region" description="Basic and acidic residues" evidence="5">
    <location>
        <begin position="766"/>
        <end position="791"/>
    </location>
</feature>
<feature type="compositionally biased region" description="Low complexity" evidence="5">
    <location>
        <begin position="947"/>
        <end position="960"/>
    </location>
</feature>
<feature type="region of interest" description="Disordered" evidence="5">
    <location>
        <begin position="1349"/>
        <end position="1379"/>
    </location>
</feature>
<feature type="compositionally biased region" description="Polar residues" evidence="5">
    <location>
        <begin position="923"/>
        <end position="946"/>
    </location>
</feature>
<feature type="compositionally biased region" description="Basic residues" evidence="5">
    <location>
        <begin position="415"/>
        <end position="450"/>
    </location>
</feature>
<reference evidence="7 8" key="1">
    <citation type="submission" date="2016-06" db="EMBL/GenBank/DDBJ databases">
        <title>Genome of Rhinopithecus bieti.</title>
        <authorList>
            <person name="Wu"/>
            <person name="C.-I. and Zhang"/>
            <person name="Y."/>
        </authorList>
    </citation>
    <scope>NUCLEOTIDE SEQUENCE</scope>
</reference>
<dbReference type="GO" id="GO:0006457">
    <property type="term" value="P:protein folding"/>
    <property type="evidence" value="ECO:0007669"/>
    <property type="project" value="InterPro"/>
</dbReference>
<dbReference type="InterPro" id="IPR020892">
    <property type="entry name" value="Cyclophilin-type_PPIase_CS"/>
</dbReference>
<feature type="compositionally biased region" description="Basic and acidic residues" evidence="5">
    <location>
        <begin position="248"/>
        <end position="276"/>
    </location>
</feature>
<evidence type="ECO:0000313" key="7">
    <source>
        <dbReference type="Ensembl" id="ENSRBIP00000029034.1"/>
    </source>
</evidence>
<feature type="compositionally biased region" description="Acidic residues" evidence="5">
    <location>
        <begin position="1013"/>
        <end position="1022"/>
    </location>
</feature>
<dbReference type="EC" id="5.2.1.8" evidence="2"/>
<feature type="compositionally biased region" description="Basic and acidic residues" evidence="5">
    <location>
        <begin position="1158"/>
        <end position="1169"/>
    </location>
</feature>
<evidence type="ECO:0000256" key="3">
    <source>
        <dbReference type="ARBA" id="ARBA00023110"/>
    </source>
</evidence>
<evidence type="ECO:0000256" key="5">
    <source>
        <dbReference type="SAM" id="MobiDB-lite"/>
    </source>
</evidence>
<dbReference type="STRING" id="61621.ENSRBIP00000029034"/>
<evidence type="ECO:0000313" key="8">
    <source>
        <dbReference type="Proteomes" id="UP000233180"/>
    </source>
</evidence>
<evidence type="ECO:0000256" key="1">
    <source>
        <dbReference type="ARBA" id="ARBA00000971"/>
    </source>
</evidence>
<dbReference type="Pfam" id="PF00160">
    <property type="entry name" value="Pro_isomerase"/>
    <property type="match status" value="1"/>
</dbReference>
<reference evidence="7" key="2">
    <citation type="submission" date="2025-08" db="UniProtKB">
        <authorList>
            <consortium name="Ensembl"/>
        </authorList>
    </citation>
    <scope>IDENTIFICATION</scope>
</reference>
<feature type="compositionally biased region" description="Basic residues" evidence="5">
    <location>
        <begin position="319"/>
        <end position="335"/>
    </location>
</feature>
<feature type="compositionally biased region" description="Acidic residues" evidence="5">
    <location>
        <begin position="901"/>
        <end position="913"/>
    </location>
</feature>
<feature type="region of interest" description="Disordered" evidence="5">
    <location>
        <begin position="297"/>
        <end position="582"/>
    </location>
</feature>
<feature type="region of interest" description="Disordered" evidence="5">
    <location>
        <begin position="1243"/>
        <end position="1336"/>
    </location>
</feature>
<feature type="compositionally biased region" description="Basic and acidic residues" evidence="5">
    <location>
        <begin position="488"/>
        <end position="498"/>
    </location>
</feature>
<keyword evidence="4" id="KW-0413">Isomerase</keyword>
<dbReference type="Ensembl" id="ENSRBIT00000052982.1">
    <property type="protein sequence ID" value="ENSRBIP00000029034.1"/>
    <property type="gene ID" value="ENSRBIG00000038407.1"/>
</dbReference>
<feature type="compositionally biased region" description="Basic and acidic residues" evidence="5">
    <location>
        <begin position="1023"/>
        <end position="1054"/>
    </location>
</feature>
<keyword evidence="8" id="KW-1185">Reference proteome</keyword>
<evidence type="ECO:0000256" key="2">
    <source>
        <dbReference type="ARBA" id="ARBA00013194"/>
    </source>
</evidence>
<evidence type="ECO:0000259" key="6">
    <source>
        <dbReference type="PROSITE" id="PS50072"/>
    </source>
</evidence>
<dbReference type="GO" id="GO:0005739">
    <property type="term" value="C:mitochondrion"/>
    <property type="evidence" value="ECO:0007669"/>
    <property type="project" value="TreeGrafter"/>
</dbReference>
<feature type="compositionally biased region" description="Basic and acidic residues" evidence="5">
    <location>
        <begin position="814"/>
        <end position="861"/>
    </location>
</feature>
<name>A0A2K6LZW2_RHIBE</name>
<dbReference type="PRINTS" id="PR00153">
    <property type="entry name" value="CSAPPISMRASE"/>
</dbReference>
<dbReference type="GO" id="GO:0003755">
    <property type="term" value="F:peptidyl-prolyl cis-trans isomerase activity"/>
    <property type="evidence" value="ECO:0007669"/>
    <property type="project" value="UniProtKB-KW"/>
</dbReference>